<dbReference type="SUPFAM" id="SSF46689">
    <property type="entry name" value="Homeodomain-like"/>
    <property type="match status" value="1"/>
</dbReference>
<sequence>MSYRSDIAILRKIARSAQGFANFISDSSCLTFPMRSVDQSSCAVLDLPPPQPLTAELIALGLGVVMAERCSSAFMDCVSRLKAECEVQFQRGSLVLLDGPNAPTKTHSLLRAAYTSRYMKMSKELAEQVIIRAELHISQFREDENDCGQGQFHQDVVSVLEDFFECDPFPSREDKLSLAAKTALEYKQINVWFQNRRNRSKGDRNISRESGSSDTQPLAIRHVIDNISMNDEDQASRNGCVAISDDLNTPPLQSAALFSVDRPLHVYPSAYPPSCSYNPFPADTVARNFSTPWLRQHQSEFQTRSSSVDIAQLTESFAKMNLSEPFLNGAIKATTTSRAAKRFRSVLSSCTTAVGFNTTVPRAPLPSLHHVPSSLGAVAVTQQSSVRGFADAIYKTKSETQFKPQCVRRSRRCPTVEPVDAASQPTSVLTSSISSHLLHSSSNSGLVCSSKSVSTTLLPRVGGASSLVMQSKPTFVPSNPLSGLEAHQLYPDARGQHNETFQAYHPYTFSDGSGARRKLAGFTKRVPQTPTAFPDDIPRSSPTFSIHTLSRTTSSSSMRSTSSCSSDASESEGLITPPLYVIPLISEDHHPYAYVHDPGLHEAKAETHSSSLFAVHDLFLGSRAVENEQCTP</sequence>
<keyword evidence="1 4" id="KW-0238">DNA-binding</keyword>
<feature type="compositionally biased region" description="Low complexity" evidence="6">
    <location>
        <begin position="545"/>
        <end position="568"/>
    </location>
</feature>
<dbReference type="AlphaFoldDB" id="J4IAL9"/>
<dbReference type="PROSITE" id="PS00027">
    <property type="entry name" value="HOMEOBOX_1"/>
    <property type="match status" value="1"/>
</dbReference>
<name>J4IAL9_9APHY</name>
<protein>
    <recommendedName>
        <fullName evidence="7">Homeobox domain-containing protein</fullName>
    </recommendedName>
</protein>
<evidence type="ECO:0000313" key="8">
    <source>
        <dbReference type="EMBL" id="CCM03141.1"/>
    </source>
</evidence>
<dbReference type="OrthoDB" id="6159439at2759"/>
<dbReference type="SMART" id="SM00389">
    <property type="entry name" value="HOX"/>
    <property type="match status" value="1"/>
</dbReference>
<dbReference type="GeneID" id="24098052"/>
<dbReference type="Proteomes" id="UP000006352">
    <property type="component" value="Unassembled WGS sequence"/>
</dbReference>
<evidence type="ECO:0000313" key="9">
    <source>
        <dbReference type="Proteomes" id="UP000006352"/>
    </source>
</evidence>
<comment type="subcellular location">
    <subcellularLocation>
        <location evidence="4 5">Nucleus</location>
    </subcellularLocation>
</comment>
<dbReference type="HOGENOM" id="CLU_432786_0_0_1"/>
<dbReference type="GO" id="GO:0000981">
    <property type="term" value="F:DNA-binding transcription factor activity, RNA polymerase II-specific"/>
    <property type="evidence" value="ECO:0007669"/>
    <property type="project" value="InterPro"/>
</dbReference>
<dbReference type="RefSeq" id="XP_012182424.1">
    <property type="nucleotide sequence ID" value="XM_012327034.1"/>
</dbReference>
<dbReference type="GO" id="GO:0005634">
    <property type="term" value="C:nucleus"/>
    <property type="evidence" value="ECO:0007669"/>
    <property type="project" value="UniProtKB-SubCell"/>
</dbReference>
<dbReference type="InterPro" id="IPR001356">
    <property type="entry name" value="HD"/>
</dbReference>
<evidence type="ECO:0000256" key="6">
    <source>
        <dbReference type="SAM" id="MobiDB-lite"/>
    </source>
</evidence>
<evidence type="ECO:0000256" key="5">
    <source>
        <dbReference type="RuleBase" id="RU000682"/>
    </source>
</evidence>
<evidence type="ECO:0000259" key="7">
    <source>
        <dbReference type="PROSITE" id="PS50071"/>
    </source>
</evidence>
<feature type="DNA-binding region" description="Homeobox" evidence="4">
    <location>
        <begin position="154"/>
        <end position="204"/>
    </location>
</feature>
<evidence type="ECO:0000256" key="4">
    <source>
        <dbReference type="PROSITE-ProRule" id="PRU00108"/>
    </source>
</evidence>
<accession>J4IAL9</accession>
<dbReference type="Gene3D" id="1.10.10.60">
    <property type="entry name" value="Homeodomain-like"/>
    <property type="match status" value="1"/>
</dbReference>
<feature type="region of interest" description="Disordered" evidence="6">
    <location>
        <begin position="526"/>
        <end position="570"/>
    </location>
</feature>
<feature type="domain" description="Homeobox" evidence="7">
    <location>
        <begin position="152"/>
        <end position="203"/>
    </location>
</feature>
<gene>
    <name evidence="8" type="ORF">FIBRA_05263</name>
</gene>
<evidence type="ECO:0000256" key="3">
    <source>
        <dbReference type="ARBA" id="ARBA00023242"/>
    </source>
</evidence>
<reference evidence="8 9" key="1">
    <citation type="journal article" date="2012" name="Appl. Environ. Microbiol.">
        <title>Short-read sequencing for genomic analysis of the brown rot fungus Fibroporia radiculosa.</title>
        <authorList>
            <person name="Tang J.D."/>
            <person name="Perkins A.D."/>
            <person name="Sonstegard T.S."/>
            <person name="Schroeder S.G."/>
            <person name="Burgess S.C."/>
            <person name="Diehl S.V."/>
        </authorList>
    </citation>
    <scope>NUCLEOTIDE SEQUENCE [LARGE SCALE GENOMIC DNA]</scope>
    <source>
        <strain evidence="8 9">TFFH 294</strain>
    </source>
</reference>
<dbReference type="PROSITE" id="PS50071">
    <property type="entry name" value="HOMEOBOX_2"/>
    <property type="match status" value="1"/>
</dbReference>
<keyword evidence="9" id="KW-1185">Reference proteome</keyword>
<dbReference type="CDD" id="cd00086">
    <property type="entry name" value="homeodomain"/>
    <property type="match status" value="1"/>
</dbReference>
<dbReference type="InterPro" id="IPR009057">
    <property type="entry name" value="Homeodomain-like_sf"/>
</dbReference>
<evidence type="ECO:0000256" key="2">
    <source>
        <dbReference type="ARBA" id="ARBA00023155"/>
    </source>
</evidence>
<proteinExistence type="predicted"/>
<evidence type="ECO:0000256" key="1">
    <source>
        <dbReference type="ARBA" id="ARBA00023125"/>
    </source>
</evidence>
<keyword evidence="2 4" id="KW-0371">Homeobox</keyword>
<keyword evidence="3 4" id="KW-0539">Nucleus</keyword>
<organism evidence="8 9">
    <name type="scientific">Fibroporia radiculosa</name>
    <dbReference type="NCBI Taxonomy" id="599839"/>
    <lineage>
        <taxon>Eukaryota</taxon>
        <taxon>Fungi</taxon>
        <taxon>Dikarya</taxon>
        <taxon>Basidiomycota</taxon>
        <taxon>Agaricomycotina</taxon>
        <taxon>Agaricomycetes</taxon>
        <taxon>Polyporales</taxon>
        <taxon>Fibroporiaceae</taxon>
        <taxon>Fibroporia</taxon>
    </lineage>
</organism>
<dbReference type="EMBL" id="HE797102">
    <property type="protein sequence ID" value="CCM03141.1"/>
    <property type="molecule type" value="Genomic_DNA"/>
</dbReference>
<dbReference type="InterPro" id="IPR017970">
    <property type="entry name" value="Homeobox_CS"/>
</dbReference>
<dbReference type="Pfam" id="PF00046">
    <property type="entry name" value="Homeodomain"/>
    <property type="match status" value="1"/>
</dbReference>
<dbReference type="InParanoid" id="J4IAL9"/>
<dbReference type="GO" id="GO:0003677">
    <property type="term" value="F:DNA binding"/>
    <property type="evidence" value="ECO:0007669"/>
    <property type="project" value="UniProtKB-UniRule"/>
</dbReference>
<feature type="region of interest" description="Disordered" evidence="6">
    <location>
        <begin position="200"/>
        <end position="219"/>
    </location>
</feature>